<dbReference type="Gene3D" id="3.50.30.50">
    <property type="entry name" value="Putative cyclase"/>
    <property type="match status" value="1"/>
</dbReference>
<name>A0A917CL55_9GAMM</name>
<protein>
    <submittedName>
        <fullName evidence="1">Arylformamidase</fullName>
    </submittedName>
</protein>
<evidence type="ECO:0000313" key="2">
    <source>
        <dbReference type="Proteomes" id="UP000605253"/>
    </source>
</evidence>
<proteinExistence type="predicted"/>
<dbReference type="Pfam" id="PF04199">
    <property type="entry name" value="Cyclase"/>
    <property type="match status" value="1"/>
</dbReference>
<dbReference type="GO" id="GO:0004061">
    <property type="term" value="F:arylformamidase activity"/>
    <property type="evidence" value="ECO:0007669"/>
    <property type="project" value="InterPro"/>
</dbReference>
<reference evidence="1" key="1">
    <citation type="journal article" date="2014" name="Int. J. Syst. Evol. Microbiol.">
        <title>Complete genome sequence of Corynebacterium casei LMG S-19264T (=DSM 44701T), isolated from a smear-ripened cheese.</title>
        <authorList>
            <consortium name="US DOE Joint Genome Institute (JGI-PGF)"/>
            <person name="Walter F."/>
            <person name="Albersmeier A."/>
            <person name="Kalinowski J."/>
            <person name="Ruckert C."/>
        </authorList>
    </citation>
    <scope>NUCLEOTIDE SEQUENCE</scope>
    <source>
        <strain evidence="1">CGMCC 1.12181</strain>
    </source>
</reference>
<dbReference type="EMBL" id="BMEO01000002">
    <property type="protein sequence ID" value="GGF89131.1"/>
    <property type="molecule type" value="Genomic_DNA"/>
</dbReference>
<dbReference type="AlphaFoldDB" id="A0A917CL55"/>
<dbReference type="InterPro" id="IPR007325">
    <property type="entry name" value="KFase/CYL"/>
</dbReference>
<keyword evidence="2" id="KW-1185">Reference proteome</keyword>
<dbReference type="RefSeq" id="WP_188364374.1">
    <property type="nucleotide sequence ID" value="NZ_BAABJF010000032.1"/>
</dbReference>
<reference evidence="1" key="2">
    <citation type="submission" date="2020-09" db="EMBL/GenBank/DDBJ databases">
        <authorList>
            <person name="Sun Q."/>
            <person name="Zhou Y."/>
        </authorList>
    </citation>
    <scope>NUCLEOTIDE SEQUENCE</scope>
    <source>
        <strain evidence="1">CGMCC 1.12181</strain>
    </source>
</reference>
<dbReference type="InterPro" id="IPR037175">
    <property type="entry name" value="KFase_sf"/>
</dbReference>
<dbReference type="GO" id="GO:0019441">
    <property type="term" value="P:L-tryptophan catabolic process to kynurenine"/>
    <property type="evidence" value="ECO:0007669"/>
    <property type="project" value="InterPro"/>
</dbReference>
<accession>A0A917CL55</accession>
<dbReference type="SUPFAM" id="SSF102198">
    <property type="entry name" value="Putative cyclase"/>
    <property type="match status" value="1"/>
</dbReference>
<organism evidence="1 2">
    <name type="scientific">Marinicella pacifica</name>
    <dbReference type="NCBI Taxonomy" id="1171543"/>
    <lineage>
        <taxon>Bacteria</taxon>
        <taxon>Pseudomonadati</taxon>
        <taxon>Pseudomonadota</taxon>
        <taxon>Gammaproteobacteria</taxon>
        <taxon>Lysobacterales</taxon>
        <taxon>Marinicellaceae</taxon>
        <taxon>Marinicella</taxon>
    </lineage>
</organism>
<dbReference type="Proteomes" id="UP000605253">
    <property type="component" value="Unassembled WGS sequence"/>
</dbReference>
<evidence type="ECO:0000313" key="1">
    <source>
        <dbReference type="EMBL" id="GGF89131.1"/>
    </source>
</evidence>
<gene>
    <name evidence="1" type="ORF">GCM10011365_07940</name>
</gene>
<comment type="caution">
    <text evidence="1">The sequence shown here is derived from an EMBL/GenBank/DDBJ whole genome shotgun (WGS) entry which is preliminary data.</text>
</comment>
<sequence>MADATKGISLAIPLQFNGPQPNHFGAPKATAEPMGSGDFIGDVAQGGSCNAEQVTLNPHCNGTHTETVGHIIEDKHQQFAPYQVIQSPLVKAYVLTVKPVNNYQGDETYTPPLHQSDSVICKDMLTSVSKLLQGVKALIIRTLPNDDSKKSRQYGADHQPPFFTHQAMRWLVEETDIDHLLVDMPSIDKMYDEGLLSNHRIFWQVDESGRWLNGNQSHKTITEMIYVPDVVADGFYTLNLQVAAWQLNAVPSNPVLLSESI</sequence>